<keyword evidence="1" id="KW-0472">Membrane</keyword>
<gene>
    <name evidence="2" type="ORF">HGMM_F37H05C14</name>
</gene>
<proteinExistence type="predicted"/>
<name>H5SJT5_9BACT</name>
<evidence type="ECO:0000256" key="1">
    <source>
        <dbReference type="SAM" id="Phobius"/>
    </source>
</evidence>
<protein>
    <submittedName>
        <fullName evidence="2">Uncharacterized protein</fullName>
    </submittedName>
</protein>
<accession>H5SJT5</accession>
<feature type="transmembrane region" description="Helical" evidence="1">
    <location>
        <begin position="12"/>
        <end position="33"/>
    </location>
</feature>
<evidence type="ECO:0000313" key="2">
    <source>
        <dbReference type="EMBL" id="BAL56421.1"/>
    </source>
</evidence>
<organism evidence="2">
    <name type="scientific">uncultured Acetothermia bacterium</name>
    <dbReference type="NCBI Taxonomy" id="236499"/>
    <lineage>
        <taxon>Bacteria</taxon>
        <taxon>Candidatus Bipolaricaulota</taxon>
        <taxon>environmental samples</taxon>
    </lineage>
</organism>
<sequence>MHTMTLTDLVTSFAWTVIAVSALLVAVGALIVFTKLAKLLDRLEDRLKKR</sequence>
<dbReference type="AlphaFoldDB" id="H5SJT5"/>
<dbReference type="EMBL" id="AP011747">
    <property type="protein sequence ID" value="BAL56421.1"/>
    <property type="molecule type" value="Genomic_DNA"/>
</dbReference>
<keyword evidence="1" id="KW-0812">Transmembrane</keyword>
<keyword evidence="1" id="KW-1133">Transmembrane helix</keyword>
<reference evidence="2" key="1">
    <citation type="journal article" date="2005" name="Environ. Microbiol.">
        <title>Genetic and functional properties of uncultivated thermophilic crenarchaeotes from a subsurface gold mine as revealed by analysis of genome fragments.</title>
        <authorList>
            <person name="Nunoura T."/>
            <person name="Hirayama H."/>
            <person name="Takami H."/>
            <person name="Oida H."/>
            <person name="Nishi S."/>
            <person name="Shimamura S."/>
            <person name="Suzuki Y."/>
            <person name="Inagaki F."/>
            <person name="Takai K."/>
            <person name="Nealson K.H."/>
            <person name="Horikoshi K."/>
        </authorList>
    </citation>
    <scope>NUCLEOTIDE SEQUENCE</scope>
</reference>
<reference evidence="2" key="2">
    <citation type="journal article" date="2012" name="PLoS ONE">
        <title>A Deeply Branching Thermophilic Bacterium with an Ancient Acetyl-CoA Pathway Dominates a Subsurface Ecosystem.</title>
        <authorList>
            <person name="Takami H."/>
            <person name="Noguchi H."/>
            <person name="Takaki Y."/>
            <person name="Uchiyama I."/>
            <person name="Toyoda A."/>
            <person name="Nishi S."/>
            <person name="Chee G.-J."/>
            <person name="Arai W."/>
            <person name="Nunoura T."/>
            <person name="Itoh T."/>
            <person name="Hattori M."/>
            <person name="Takai K."/>
        </authorList>
    </citation>
    <scope>NUCLEOTIDE SEQUENCE</scope>
</reference>